<reference evidence="2" key="1">
    <citation type="journal article" date="2014" name="Front. Microbiol.">
        <title>High frequency of phylogenetically diverse reductive dehalogenase-homologous genes in deep subseafloor sedimentary metagenomes.</title>
        <authorList>
            <person name="Kawai M."/>
            <person name="Futagami T."/>
            <person name="Toyoda A."/>
            <person name="Takaki Y."/>
            <person name="Nishi S."/>
            <person name="Hori S."/>
            <person name="Arai W."/>
            <person name="Tsubouchi T."/>
            <person name="Morono Y."/>
            <person name="Uchiyama I."/>
            <person name="Ito T."/>
            <person name="Fujiyama A."/>
            <person name="Inagaki F."/>
            <person name="Takami H."/>
        </authorList>
    </citation>
    <scope>NUCLEOTIDE SEQUENCE</scope>
    <source>
        <strain evidence="2">Expedition CK06-06</strain>
    </source>
</reference>
<feature type="non-terminal residue" evidence="2">
    <location>
        <position position="176"/>
    </location>
</feature>
<dbReference type="InterPro" id="IPR017932">
    <property type="entry name" value="GATase_2_dom"/>
</dbReference>
<feature type="domain" description="Glutamine amidotransferase type-2" evidence="1">
    <location>
        <begin position="2"/>
        <end position="176"/>
    </location>
</feature>
<evidence type="ECO:0000259" key="1">
    <source>
        <dbReference type="PROSITE" id="PS51278"/>
    </source>
</evidence>
<gene>
    <name evidence="2" type="ORF">S01H1_04210</name>
</gene>
<name>X0SQ14_9ZZZZ</name>
<proteinExistence type="predicted"/>
<dbReference type="Gene3D" id="3.60.20.10">
    <property type="entry name" value="Glutamine Phosphoribosylpyrophosphate, subunit 1, domain 1"/>
    <property type="match status" value="1"/>
</dbReference>
<comment type="caution">
    <text evidence="2">The sequence shown here is derived from an EMBL/GenBank/DDBJ whole genome shotgun (WGS) entry which is preliminary data.</text>
</comment>
<accession>X0SQ14</accession>
<sequence>MCNLNIIFKTNKNDRDITSFLMGVTSNSYVSNSDGDGLFVNNKLVKGFNKIDLFKYKKDITPAKIVITHQRKATSGFSEKWVQPFVNKDFVLVHNGIVDDFQGKKGSDTWGFFKKFNKEFYNQTFGKREEKIVKAIKKLLDNRKNQFYSILILDKKTNISYYFKNSRASIHFYFGK</sequence>
<dbReference type="SUPFAM" id="SSF56235">
    <property type="entry name" value="N-terminal nucleophile aminohydrolases (Ntn hydrolases)"/>
    <property type="match status" value="1"/>
</dbReference>
<dbReference type="EMBL" id="BARS01002232">
    <property type="protein sequence ID" value="GAF83169.1"/>
    <property type="molecule type" value="Genomic_DNA"/>
</dbReference>
<dbReference type="InterPro" id="IPR029055">
    <property type="entry name" value="Ntn_hydrolases_N"/>
</dbReference>
<evidence type="ECO:0000313" key="2">
    <source>
        <dbReference type="EMBL" id="GAF83169.1"/>
    </source>
</evidence>
<protein>
    <recommendedName>
        <fullName evidence="1">Glutamine amidotransferase type-2 domain-containing protein</fullName>
    </recommendedName>
</protein>
<dbReference type="PROSITE" id="PS51278">
    <property type="entry name" value="GATASE_TYPE_2"/>
    <property type="match status" value="1"/>
</dbReference>
<organism evidence="2">
    <name type="scientific">marine sediment metagenome</name>
    <dbReference type="NCBI Taxonomy" id="412755"/>
    <lineage>
        <taxon>unclassified sequences</taxon>
        <taxon>metagenomes</taxon>
        <taxon>ecological metagenomes</taxon>
    </lineage>
</organism>
<dbReference type="AlphaFoldDB" id="X0SQ14"/>